<accession>V5XCG0</accession>
<dbReference type="GeneID" id="43451098"/>
<keyword evidence="4" id="KW-1185">Reference proteome</keyword>
<dbReference type="KEGG" id="mne:D174_16635"/>
<keyword evidence="1" id="KW-0732">Signal</keyword>
<sequence length="122" mass="12515">MKISTSLGQTTLIVSAASVLLAPCAQADVDTDFANQAHTYGIYGPRDYNAWVGKIACKRLAHHVDETALESVSFLQGSLAGGTSQGQAWQFLGAAVAAYCPEATSVLPAAAGPAGSTMKELG</sequence>
<evidence type="ECO:0000256" key="1">
    <source>
        <dbReference type="SAM" id="SignalP"/>
    </source>
</evidence>
<evidence type="ECO:0000313" key="3">
    <source>
        <dbReference type="EMBL" id="AHC26110.1"/>
    </source>
</evidence>
<feature type="chain" id="PRO_5004742620" description="DUF732 domain-containing protein" evidence="1">
    <location>
        <begin position="28"/>
        <end position="122"/>
    </location>
</feature>
<dbReference type="RefSeq" id="WP_019509817.1">
    <property type="nucleotide sequence ID" value="NC_023036.2"/>
</dbReference>
<name>V5XCG0_MYCNE</name>
<dbReference type="AlphaFoldDB" id="V5XCG0"/>
<dbReference type="Pfam" id="PF05305">
    <property type="entry name" value="DUF732"/>
    <property type="match status" value="1"/>
</dbReference>
<organism evidence="3 4">
    <name type="scientific">Mycolicibacterium neoaurum VKM Ac-1815D</name>
    <dbReference type="NCBI Taxonomy" id="700508"/>
    <lineage>
        <taxon>Bacteria</taxon>
        <taxon>Bacillati</taxon>
        <taxon>Actinomycetota</taxon>
        <taxon>Actinomycetes</taxon>
        <taxon>Mycobacteriales</taxon>
        <taxon>Mycobacteriaceae</taxon>
        <taxon>Mycolicibacterium</taxon>
    </lineage>
</organism>
<gene>
    <name evidence="3" type="ORF">D174_16635</name>
</gene>
<feature type="signal peptide" evidence="1">
    <location>
        <begin position="1"/>
        <end position="27"/>
    </location>
</feature>
<evidence type="ECO:0000259" key="2">
    <source>
        <dbReference type="Pfam" id="PF05305"/>
    </source>
</evidence>
<dbReference type="EMBL" id="CP006936">
    <property type="protein sequence ID" value="AHC26110.1"/>
    <property type="molecule type" value="Genomic_DNA"/>
</dbReference>
<dbReference type="eggNOG" id="ENOG5030R22">
    <property type="taxonomic scope" value="Bacteria"/>
</dbReference>
<reference evidence="3 4" key="1">
    <citation type="journal article" date="2014" name="Genome Announc.">
        <title>Complete Genome Sequence of Sterol-Transforming Mycobacterium neoaurum Strain VKM Ac-1815D.</title>
        <authorList>
            <person name="Shtratnikova V.Y."/>
            <person name="Bragin E.Y."/>
            <person name="Dovbnya D.V."/>
            <person name="Pekov Y.A."/>
            <person name="Schelkunov M.I."/>
            <person name="Strizhov N."/>
            <person name="Ivashina T.V."/>
            <person name="Ashapkin V.V."/>
            <person name="Donova M.V."/>
        </authorList>
    </citation>
    <scope>NUCLEOTIDE SEQUENCE [LARGE SCALE GENOMIC DNA]</scope>
    <source>
        <strain evidence="3 4">VKM Ac-1815D</strain>
    </source>
</reference>
<dbReference type="HOGENOM" id="CLU_2155583_0_0_11"/>
<dbReference type="InterPro" id="IPR007969">
    <property type="entry name" value="DUF732"/>
</dbReference>
<evidence type="ECO:0000313" key="4">
    <source>
        <dbReference type="Proteomes" id="UP000018763"/>
    </source>
</evidence>
<proteinExistence type="predicted"/>
<feature type="domain" description="DUF732" evidence="2">
    <location>
        <begin position="30"/>
        <end position="102"/>
    </location>
</feature>
<dbReference type="Proteomes" id="UP000018763">
    <property type="component" value="Chromosome"/>
</dbReference>
<protein>
    <recommendedName>
        <fullName evidence="2">DUF732 domain-containing protein</fullName>
    </recommendedName>
</protein>